<feature type="region of interest" description="Disordered" evidence="1">
    <location>
        <begin position="50"/>
        <end position="77"/>
    </location>
</feature>
<gene>
    <name evidence="3" type="ORF">AVEN_178958_1</name>
</gene>
<feature type="signal peptide" evidence="2">
    <location>
        <begin position="1"/>
        <end position="16"/>
    </location>
</feature>
<dbReference type="Proteomes" id="UP000499080">
    <property type="component" value="Unassembled WGS sequence"/>
</dbReference>
<evidence type="ECO:0000256" key="2">
    <source>
        <dbReference type="SAM" id="SignalP"/>
    </source>
</evidence>
<dbReference type="AlphaFoldDB" id="A0A4Y2UXE4"/>
<reference evidence="3 4" key="1">
    <citation type="journal article" date="2019" name="Sci. Rep.">
        <title>Orb-weaving spider Araneus ventricosus genome elucidates the spidroin gene catalogue.</title>
        <authorList>
            <person name="Kono N."/>
            <person name="Nakamura H."/>
            <person name="Ohtoshi R."/>
            <person name="Moran D.A.P."/>
            <person name="Shinohara A."/>
            <person name="Yoshida Y."/>
            <person name="Fujiwara M."/>
            <person name="Mori M."/>
            <person name="Tomita M."/>
            <person name="Arakawa K."/>
        </authorList>
    </citation>
    <scope>NUCLEOTIDE SEQUENCE [LARGE SCALE GENOMIC DNA]</scope>
</reference>
<proteinExistence type="predicted"/>
<dbReference type="EMBL" id="BGPR01041298">
    <property type="protein sequence ID" value="GBO17563.1"/>
    <property type="molecule type" value="Genomic_DNA"/>
</dbReference>
<evidence type="ECO:0000313" key="4">
    <source>
        <dbReference type="Proteomes" id="UP000499080"/>
    </source>
</evidence>
<organism evidence="3 4">
    <name type="scientific">Araneus ventricosus</name>
    <name type="common">Orbweaver spider</name>
    <name type="synonym">Epeira ventricosa</name>
    <dbReference type="NCBI Taxonomy" id="182803"/>
    <lineage>
        <taxon>Eukaryota</taxon>
        <taxon>Metazoa</taxon>
        <taxon>Ecdysozoa</taxon>
        <taxon>Arthropoda</taxon>
        <taxon>Chelicerata</taxon>
        <taxon>Arachnida</taxon>
        <taxon>Araneae</taxon>
        <taxon>Araneomorphae</taxon>
        <taxon>Entelegynae</taxon>
        <taxon>Araneoidea</taxon>
        <taxon>Araneidae</taxon>
        <taxon>Araneus</taxon>
    </lineage>
</organism>
<protein>
    <submittedName>
        <fullName evidence="3">Uncharacterized protein</fullName>
    </submittedName>
</protein>
<sequence>MRLAIFLLFCVGLAAAVPLHSSDSGDLDELMFQSEGWQGRQIINMLKRRGERARKDPRLDQTIPPRQGGEGSARAVTSNPEGIFRTWIST</sequence>
<feature type="chain" id="PRO_5021496998" evidence="2">
    <location>
        <begin position="17"/>
        <end position="90"/>
    </location>
</feature>
<keyword evidence="4" id="KW-1185">Reference proteome</keyword>
<evidence type="ECO:0000313" key="3">
    <source>
        <dbReference type="EMBL" id="GBO17563.1"/>
    </source>
</evidence>
<name>A0A4Y2UXE4_ARAVE</name>
<evidence type="ECO:0000256" key="1">
    <source>
        <dbReference type="SAM" id="MobiDB-lite"/>
    </source>
</evidence>
<comment type="caution">
    <text evidence="3">The sequence shown here is derived from an EMBL/GenBank/DDBJ whole genome shotgun (WGS) entry which is preliminary data.</text>
</comment>
<keyword evidence="2" id="KW-0732">Signal</keyword>
<accession>A0A4Y2UXE4</accession>